<dbReference type="KEGG" id="mten:GWK48_11340"/>
<keyword evidence="3" id="KW-1185">Reference proteome</keyword>
<keyword evidence="1" id="KW-0812">Transmembrane</keyword>
<name>A0A6N0NXC7_9CREN</name>
<gene>
    <name evidence="2" type="ORF">GWK48_11340</name>
</gene>
<keyword evidence="1" id="KW-0472">Membrane</keyword>
<dbReference type="NCBIfam" id="TIGR01167">
    <property type="entry name" value="LPXTG_anchor"/>
    <property type="match status" value="1"/>
</dbReference>
<organism evidence="2 3">
    <name type="scientific">Metallosphaera tengchongensis</name>
    <dbReference type="NCBI Taxonomy" id="1532350"/>
    <lineage>
        <taxon>Archaea</taxon>
        <taxon>Thermoproteota</taxon>
        <taxon>Thermoprotei</taxon>
        <taxon>Sulfolobales</taxon>
        <taxon>Sulfolobaceae</taxon>
        <taxon>Metallosphaera</taxon>
    </lineage>
</organism>
<dbReference type="EMBL" id="CP049074">
    <property type="protein sequence ID" value="QKR00897.1"/>
    <property type="molecule type" value="Genomic_DNA"/>
</dbReference>
<feature type="transmembrane region" description="Helical" evidence="1">
    <location>
        <begin position="20"/>
        <end position="40"/>
    </location>
</feature>
<dbReference type="AlphaFoldDB" id="A0A6N0NXC7"/>
<dbReference type="RefSeq" id="WP_174632343.1">
    <property type="nucleotide sequence ID" value="NZ_CP049074.1"/>
</dbReference>
<proteinExistence type="predicted"/>
<evidence type="ECO:0000313" key="3">
    <source>
        <dbReference type="Proteomes" id="UP000509301"/>
    </source>
</evidence>
<dbReference type="GeneID" id="55642545"/>
<evidence type="ECO:0000313" key="2">
    <source>
        <dbReference type="EMBL" id="QKR00897.1"/>
    </source>
</evidence>
<keyword evidence="1" id="KW-1133">Transmembrane helix</keyword>
<dbReference type="Proteomes" id="UP000509301">
    <property type="component" value="Chromosome"/>
</dbReference>
<accession>A0A6N0NXC7</accession>
<evidence type="ECO:0000256" key="1">
    <source>
        <dbReference type="SAM" id="Phobius"/>
    </source>
</evidence>
<sequence length="45" mass="4776">MIAFIASTYASLSSISFEEVFGFALAGIAILGGIAFYLIMRKNAV</sequence>
<protein>
    <submittedName>
        <fullName evidence="2">LPXTG cell wall anchor domain-containing protein</fullName>
    </submittedName>
</protein>
<reference evidence="2 3" key="1">
    <citation type="submission" date="2020-02" db="EMBL/GenBank/DDBJ databases">
        <title>Comparative genome analysis reveals the metabolism and evolution of the thermophilic archaeal genus Metallosphaera.</title>
        <authorList>
            <person name="Jiang C."/>
        </authorList>
    </citation>
    <scope>NUCLEOTIDE SEQUENCE [LARGE SCALE GENOMIC DNA]</scope>
    <source>
        <strain evidence="2 3">Ric-A</strain>
    </source>
</reference>